<keyword evidence="1" id="KW-0119">Carbohydrate metabolism</keyword>
<dbReference type="GO" id="GO:0097175">
    <property type="term" value="P:1,6-anhydro-N-acetyl-beta-muramic acid catabolic process"/>
    <property type="evidence" value="ECO:0007669"/>
    <property type="project" value="UniProtKB-UniRule"/>
</dbReference>
<dbReference type="Gene3D" id="3.30.420.40">
    <property type="match status" value="2"/>
</dbReference>
<dbReference type="EMBL" id="QOVF01000011">
    <property type="protein sequence ID" value="KAA0690163.1"/>
    <property type="molecule type" value="Genomic_DNA"/>
</dbReference>
<evidence type="ECO:0000256" key="1">
    <source>
        <dbReference type="HAMAP-Rule" id="MF_01270"/>
    </source>
</evidence>
<dbReference type="EC" id="2.7.1.170" evidence="1"/>
<keyword evidence="1 2" id="KW-0808">Transferase</keyword>
<protein>
    <recommendedName>
        <fullName evidence="1">Anhydro-N-acetylmuramic acid kinase</fullName>
        <ecNumber evidence="1">2.7.1.170</ecNumber>
    </recommendedName>
    <alternativeName>
        <fullName evidence="1">AnhMurNAc kinase</fullName>
    </alternativeName>
</protein>
<comment type="catalytic activity">
    <reaction evidence="1">
        <text>1,6-anhydro-N-acetyl-beta-muramate + ATP + H2O = N-acetyl-D-muramate 6-phosphate + ADP + H(+)</text>
        <dbReference type="Rhea" id="RHEA:24952"/>
        <dbReference type="ChEBI" id="CHEBI:15377"/>
        <dbReference type="ChEBI" id="CHEBI:15378"/>
        <dbReference type="ChEBI" id="CHEBI:30616"/>
        <dbReference type="ChEBI" id="CHEBI:58690"/>
        <dbReference type="ChEBI" id="CHEBI:58722"/>
        <dbReference type="ChEBI" id="CHEBI:456216"/>
        <dbReference type="EC" id="2.7.1.170"/>
    </reaction>
</comment>
<feature type="binding site" evidence="1">
    <location>
        <begin position="3"/>
        <end position="10"/>
    </location>
    <ligand>
        <name>ATP</name>
        <dbReference type="ChEBI" id="CHEBI:30616"/>
    </ligand>
</feature>
<dbReference type="OrthoDB" id="9763949at2"/>
<dbReference type="GO" id="GO:0005524">
    <property type="term" value="F:ATP binding"/>
    <property type="evidence" value="ECO:0007669"/>
    <property type="project" value="UniProtKB-UniRule"/>
</dbReference>
<dbReference type="PANTHER" id="PTHR30605:SF0">
    <property type="entry name" value="ANHYDRO-N-ACETYLMURAMIC ACID KINASE"/>
    <property type="match status" value="1"/>
</dbReference>
<keyword evidence="3" id="KW-1185">Reference proteome</keyword>
<name>A0A7V7GM85_9GAMM</name>
<dbReference type="UniPathway" id="UPA00343"/>
<dbReference type="AlphaFoldDB" id="A0A7V7GM85"/>
<dbReference type="InterPro" id="IPR005338">
    <property type="entry name" value="Anhydro_N_Ac-Mur_kinase"/>
</dbReference>
<dbReference type="Proteomes" id="UP000463138">
    <property type="component" value="Unassembled WGS sequence"/>
</dbReference>
<dbReference type="PANTHER" id="PTHR30605">
    <property type="entry name" value="ANHYDRO-N-ACETYLMURAMIC ACID KINASE"/>
    <property type="match status" value="1"/>
</dbReference>
<evidence type="ECO:0000313" key="3">
    <source>
        <dbReference type="Proteomes" id="UP000463138"/>
    </source>
</evidence>
<keyword evidence="1" id="KW-0547">Nucleotide-binding</keyword>
<dbReference type="InterPro" id="IPR043129">
    <property type="entry name" value="ATPase_NBD"/>
</dbReference>
<dbReference type="NCBIfam" id="NF007139">
    <property type="entry name" value="PRK09585.1-3"/>
    <property type="match status" value="1"/>
</dbReference>
<dbReference type="CDD" id="cd24050">
    <property type="entry name" value="ASKHA_NBD_ANMK"/>
    <property type="match status" value="1"/>
</dbReference>
<comment type="function">
    <text evidence="1">Catalyzes the specific phosphorylation of 1,6-anhydro-N-acetylmuramic acid (anhMurNAc) with the simultaneous cleavage of the 1,6-anhydro ring, generating MurNAc-6-P. Is required for the utilization of anhMurNAc either imported from the medium or derived from its own cell wall murein, and thus plays a role in cell wall recycling.</text>
</comment>
<sequence>MSGTSLDGIDIAVTEITPPQQVRLLAACCVPFPDSLRSDLLALCSPDTNEIYRAGIAGQAWARLAAGGVTSLLEKLQLSPNQIATIGSHGQTIRHHPDLGFSLQIGAPALLAELTNICVISDFRSRDIAAGGEGAPLVPAFHDWLLRDLTTTRTLVNVGGFANLTIMRPGQPATGFDSGPGNVLLDYWINQHLGKAYDHAGDWARSGKVLPELLNSMLNDGYFQRTGPKSTGREYFNPHWLHQQLGNFPTAAPEDVQATLVELSARSIGLAASQYASDSQALYLCGGGARNTLLIERLAYHLPSMQVLTTAELGVDPDWMEAMAFAWLAWRCSERLAGNLPAVTGATGERILGAIYPA</sequence>
<proteinExistence type="inferred from homology"/>
<dbReference type="GO" id="GO:0016773">
    <property type="term" value="F:phosphotransferase activity, alcohol group as acceptor"/>
    <property type="evidence" value="ECO:0007669"/>
    <property type="project" value="UniProtKB-UniRule"/>
</dbReference>
<keyword evidence="1" id="KW-0067">ATP-binding</keyword>
<reference evidence="2 3" key="1">
    <citation type="submission" date="2018-07" db="EMBL/GenBank/DDBJ databases">
        <title>Pseudomonas laoshanensis sp. nov., isolated from soil.</title>
        <authorList>
            <person name="Sun J."/>
            <person name="Yu L."/>
            <person name="Wang M."/>
            <person name="Zhang C."/>
        </authorList>
    </citation>
    <scope>NUCLEOTIDE SEQUENCE [LARGE SCALE GENOMIC DNA]</scope>
    <source>
        <strain evidence="2 3">Y22</strain>
    </source>
</reference>
<accession>A0A7V7GM85</accession>
<comment type="pathway">
    <text evidence="1">Cell wall biogenesis; peptidoglycan recycling.</text>
</comment>
<dbReference type="UniPathway" id="UPA00544"/>
<dbReference type="Pfam" id="PF03702">
    <property type="entry name" value="AnmK"/>
    <property type="match status" value="1"/>
</dbReference>
<gene>
    <name evidence="1" type="primary">anmK</name>
    <name evidence="2" type="ORF">DT594_18600</name>
</gene>
<dbReference type="GO" id="GO:0009254">
    <property type="term" value="P:peptidoglycan turnover"/>
    <property type="evidence" value="ECO:0007669"/>
    <property type="project" value="UniProtKB-UniRule"/>
</dbReference>
<comment type="pathway">
    <text evidence="1">Amino-sugar metabolism; 1,6-anhydro-N-acetylmuramate degradation.</text>
</comment>
<comment type="caution">
    <text evidence="2">The sequence shown here is derived from an EMBL/GenBank/DDBJ whole genome shotgun (WGS) entry which is preliminary data.</text>
</comment>
<dbReference type="HAMAP" id="MF_01270">
    <property type="entry name" value="AnhMurNAc_kinase"/>
    <property type="match status" value="1"/>
</dbReference>
<dbReference type="GO" id="GO:0016301">
    <property type="term" value="F:kinase activity"/>
    <property type="evidence" value="ECO:0007669"/>
    <property type="project" value="UniProtKB-KW"/>
</dbReference>
<keyword evidence="1 2" id="KW-0418">Kinase</keyword>
<comment type="similarity">
    <text evidence="1">Belongs to the anhydro-N-acetylmuramic acid kinase family.</text>
</comment>
<dbReference type="SUPFAM" id="SSF53067">
    <property type="entry name" value="Actin-like ATPase domain"/>
    <property type="match status" value="1"/>
</dbReference>
<organism evidence="2 3">
    <name type="scientific">Halopseudomonas laoshanensis</name>
    <dbReference type="NCBI Taxonomy" id="2268758"/>
    <lineage>
        <taxon>Bacteria</taxon>
        <taxon>Pseudomonadati</taxon>
        <taxon>Pseudomonadota</taxon>
        <taxon>Gammaproteobacteria</taxon>
        <taxon>Pseudomonadales</taxon>
        <taxon>Pseudomonadaceae</taxon>
        <taxon>Halopseudomonas</taxon>
    </lineage>
</organism>
<evidence type="ECO:0000313" key="2">
    <source>
        <dbReference type="EMBL" id="KAA0690163.1"/>
    </source>
</evidence>
<dbReference type="GO" id="GO:0006040">
    <property type="term" value="P:amino sugar metabolic process"/>
    <property type="evidence" value="ECO:0007669"/>
    <property type="project" value="InterPro"/>
</dbReference>